<evidence type="ECO:0000313" key="6">
    <source>
        <dbReference type="EMBL" id="TWI38726.1"/>
    </source>
</evidence>
<comment type="caution">
    <text evidence="6">The sequence shown here is derived from an EMBL/GenBank/DDBJ whole genome shotgun (WGS) entry which is preliminary data.</text>
</comment>
<keyword evidence="2" id="KW-0285">Flavoprotein</keyword>
<dbReference type="InterPro" id="IPR051169">
    <property type="entry name" value="NADH-Q_oxidoreductase"/>
</dbReference>
<dbReference type="InterPro" id="IPR023753">
    <property type="entry name" value="FAD/NAD-binding_dom"/>
</dbReference>
<dbReference type="GO" id="GO:0003955">
    <property type="term" value="F:NAD(P)H dehydrogenase (quinone) activity"/>
    <property type="evidence" value="ECO:0007669"/>
    <property type="project" value="TreeGrafter"/>
</dbReference>
<evidence type="ECO:0000256" key="2">
    <source>
        <dbReference type="ARBA" id="ARBA00022630"/>
    </source>
</evidence>
<keyword evidence="7" id="KW-1185">Reference proteome</keyword>
<protein>
    <submittedName>
        <fullName evidence="6">NADH dehydrogenase FAD-containing subunit</fullName>
    </submittedName>
</protein>
<keyword evidence="3" id="KW-0274">FAD</keyword>
<evidence type="ECO:0000256" key="1">
    <source>
        <dbReference type="ARBA" id="ARBA00001974"/>
    </source>
</evidence>
<dbReference type="Proteomes" id="UP000317122">
    <property type="component" value="Unassembled WGS sequence"/>
</dbReference>
<comment type="cofactor">
    <cofactor evidence="1">
        <name>FAD</name>
        <dbReference type="ChEBI" id="CHEBI:57692"/>
    </cofactor>
</comment>
<reference evidence="6 7" key="1">
    <citation type="journal article" date="2015" name="Stand. Genomic Sci.">
        <title>Genomic Encyclopedia of Bacterial and Archaeal Type Strains, Phase III: the genomes of soil and plant-associated and newly described type strains.</title>
        <authorList>
            <person name="Whitman W.B."/>
            <person name="Woyke T."/>
            <person name="Klenk H.P."/>
            <person name="Zhou Y."/>
            <person name="Lilburn T.G."/>
            <person name="Beck B.J."/>
            <person name="De Vos P."/>
            <person name="Vandamme P."/>
            <person name="Eisen J.A."/>
            <person name="Garrity G."/>
            <person name="Hugenholtz P."/>
            <person name="Kyrpides N.C."/>
        </authorList>
    </citation>
    <scope>NUCLEOTIDE SEQUENCE [LARGE SCALE GENOMIC DNA]</scope>
    <source>
        <strain evidence="6 7">CGMCC 1.2546</strain>
    </source>
</reference>
<dbReference type="PANTHER" id="PTHR42913:SF9">
    <property type="entry name" value="SLR1591 PROTEIN"/>
    <property type="match status" value="1"/>
</dbReference>
<proteinExistence type="predicted"/>
<evidence type="ECO:0000256" key="4">
    <source>
        <dbReference type="ARBA" id="ARBA00023002"/>
    </source>
</evidence>
<dbReference type="PRINTS" id="PR00411">
    <property type="entry name" value="PNDRDTASEI"/>
</dbReference>
<dbReference type="SUPFAM" id="SSF51905">
    <property type="entry name" value="FAD/NAD(P)-binding domain"/>
    <property type="match status" value="1"/>
</dbReference>
<organism evidence="6 7">
    <name type="scientific">Mesorhizobium tianshanense</name>
    <dbReference type="NCBI Taxonomy" id="39844"/>
    <lineage>
        <taxon>Bacteria</taxon>
        <taxon>Pseudomonadati</taxon>
        <taxon>Pseudomonadota</taxon>
        <taxon>Alphaproteobacteria</taxon>
        <taxon>Hyphomicrobiales</taxon>
        <taxon>Phyllobacteriaceae</taxon>
        <taxon>Mesorhizobium</taxon>
    </lineage>
</organism>
<feature type="domain" description="FAD/NAD(P)-binding" evidence="5">
    <location>
        <begin position="4"/>
        <end position="299"/>
    </location>
</feature>
<sequence length="367" mass="39640">MNKRVVLVGAGHAHLHLLKNVASLIRLRSDVTIVAPDDFWYSGMATAMLAGLVSPDEVRVEIASLVAGTGAVFCRASMIGLDKDAREVVLDNGQRLAFDLLSLNLGSRPPPLPAQGQVVYSVKPVRSLVELRRRIEQAWQSPGSDVLRVAIVGGGVTGVEVAANLRALADLHRQRMQISIYNRSEPLKQLPHGAAAALLRHVRRSGIEVRWPVTVTMAGEGGVHFDDGTSDDCDVVISATGLVPPDLTRRLGLPTSGDGALVVDEYLRSAGDALIFAAGDCVAFDGFSLPRVGVYAVRQAPVLLANLCATLCDTPLTEFAPQRRFLSIIGLGHTSALMQRGPLWFKGPPALWLKRWIDHRFVEGYRT</sequence>
<name>A0A562P409_9HYPH</name>
<dbReference type="RefSeq" id="WP_162457921.1">
    <property type="nucleotide sequence ID" value="NZ_BSPF01000047.1"/>
</dbReference>
<dbReference type="AlphaFoldDB" id="A0A562P409"/>
<dbReference type="Gene3D" id="3.50.50.100">
    <property type="match status" value="1"/>
</dbReference>
<dbReference type="GO" id="GO:0019646">
    <property type="term" value="P:aerobic electron transport chain"/>
    <property type="evidence" value="ECO:0007669"/>
    <property type="project" value="TreeGrafter"/>
</dbReference>
<dbReference type="EMBL" id="VLKT01000011">
    <property type="protein sequence ID" value="TWI38726.1"/>
    <property type="molecule type" value="Genomic_DNA"/>
</dbReference>
<accession>A0A562P409</accession>
<keyword evidence="4" id="KW-0560">Oxidoreductase</keyword>
<evidence type="ECO:0000256" key="3">
    <source>
        <dbReference type="ARBA" id="ARBA00022827"/>
    </source>
</evidence>
<dbReference type="PRINTS" id="PR00368">
    <property type="entry name" value="FADPNR"/>
</dbReference>
<evidence type="ECO:0000259" key="5">
    <source>
        <dbReference type="Pfam" id="PF07992"/>
    </source>
</evidence>
<dbReference type="PANTHER" id="PTHR42913">
    <property type="entry name" value="APOPTOSIS-INDUCING FACTOR 1"/>
    <property type="match status" value="1"/>
</dbReference>
<gene>
    <name evidence="6" type="ORF">IQ26_02147</name>
</gene>
<evidence type="ECO:0000313" key="7">
    <source>
        <dbReference type="Proteomes" id="UP000317122"/>
    </source>
</evidence>
<dbReference type="Pfam" id="PF07992">
    <property type="entry name" value="Pyr_redox_2"/>
    <property type="match status" value="1"/>
</dbReference>
<dbReference type="OrthoDB" id="9781621at2"/>
<dbReference type="InterPro" id="IPR036188">
    <property type="entry name" value="FAD/NAD-bd_sf"/>
</dbReference>